<keyword evidence="1" id="KW-0677">Repeat</keyword>
<feature type="region of interest" description="Disordered" evidence="2">
    <location>
        <begin position="759"/>
        <end position="779"/>
    </location>
</feature>
<accession>A0A9W4I2Z7</accession>
<organism evidence="3 4">
    <name type="scientific">Penicillium olsonii</name>
    <dbReference type="NCBI Taxonomy" id="99116"/>
    <lineage>
        <taxon>Eukaryota</taxon>
        <taxon>Fungi</taxon>
        <taxon>Dikarya</taxon>
        <taxon>Ascomycota</taxon>
        <taxon>Pezizomycotina</taxon>
        <taxon>Eurotiomycetes</taxon>
        <taxon>Eurotiomycetidae</taxon>
        <taxon>Eurotiales</taxon>
        <taxon>Aspergillaceae</taxon>
        <taxon>Penicillium</taxon>
    </lineage>
</organism>
<comment type="caution">
    <text evidence="3">The sequence shown here is derived from an EMBL/GenBank/DDBJ whole genome shotgun (WGS) entry which is preliminary data.</text>
</comment>
<reference evidence="3" key="1">
    <citation type="submission" date="2021-07" db="EMBL/GenBank/DDBJ databases">
        <authorList>
            <person name="Branca A.L. A."/>
        </authorList>
    </citation>
    <scope>NUCLEOTIDE SEQUENCE</scope>
</reference>
<dbReference type="Gene3D" id="1.25.40.10">
    <property type="entry name" value="Tetratricopeptide repeat domain"/>
    <property type="match status" value="2"/>
</dbReference>
<evidence type="ECO:0000313" key="3">
    <source>
        <dbReference type="EMBL" id="CAG8212006.1"/>
    </source>
</evidence>
<sequence>MLSSSRKLARARLNGLLLPCRTQQWHRGFGAHAAARAPLPIFNTSAASNPRLGPNATETFAPKPSDAEIVDSPTRQTPPLTAARPRRMPYGNMKDDSHELHLPKDPSFTKPLITDEIVHKSAAQYGVPLSFAYQTARRVNREIMNKDKLLTTQSLSLVQGIRLTSLFSAYQGHRDWKYEYKRIWMAKLNNRHIEGSQGRAGHLDANAKYLLNLAREDCYGSFQKAWEEMEPPDRARVWQPMALWFIHHDQETALDFLLVTTKPLHKPDFKMVGDCLVYLDRFYFSSSIANESSDAHDYAVAIADCIKPENWPIVNPSQRGLRLFIKRAPSDQVQRAFRLVKERGTTLEAITALSFMSRLIQINDVDLAFEALELVLSIKDPDFTPVSLGVSRHCCKLLKLDEVEDNAEGRNFRILPRLLKMGIRPDRDMMNVVLANAFKTGDSQLGADMLAFMRSHHHVFDSYTYVTLLTDAVARGDHARVEILTQEVELQHQLAEDPFVFSKLFHAHFTSTMKDSDPETDSERMFSSMLEMYNRFHDISPLKELLILPSHYNPPPGGLAKKLPPSPVALFLMIASFFRCKNRYGQVHRVYEQFREMVQMGHPSIAPLAGTDHVYNEFLVAFRRSPHNLRASVRLVEDMLNSSSLSVRTGSETVFKHTAPTLRTWTILLSVFYFHRQPHAADKIKEMMAKYNVKYSQATWNTIIGGHVSMQNIPEVASSIRQMEEQGFAIDHHTMKSLRYLRDPERLWVSVEELDQGAKEGGKQASVATELTPDERTAQQKQDELVALGLQKLESNSKPLE</sequence>
<gene>
    <name evidence="3" type="ORF">POLS_LOCUS7846</name>
</gene>
<dbReference type="InterPro" id="IPR011990">
    <property type="entry name" value="TPR-like_helical_dom_sf"/>
</dbReference>
<evidence type="ECO:0000256" key="2">
    <source>
        <dbReference type="SAM" id="MobiDB-lite"/>
    </source>
</evidence>
<dbReference type="PANTHER" id="PTHR47939:SF13">
    <property type="entry name" value="OS03G0201400 PROTEIN"/>
    <property type="match status" value="1"/>
</dbReference>
<dbReference type="Proteomes" id="UP001153618">
    <property type="component" value="Unassembled WGS sequence"/>
</dbReference>
<name>A0A9W4I2Z7_PENOL</name>
<proteinExistence type="predicted"/>
<feature type="region of interest" description="Disordered" evidence="2">
    <location>
        <begin position="48"/>
        <end position="91"/>
    </location>
</feature>
<dbReference type="AlphaFoldDB" id="A0A9W4I2Z7"/>
<protein>
    <recommendedName>
        <fullName evidence="5">Pentatricopeptide repeat protein</fullName>
    </recommendedName>
</protein>
<evidence type="ECO:0000313" key="4">
    <source>
        <dbReference type="Proteomes" id="UP001153618"/>
    </source>
</evidence>
<dbReference type="OrthoDB" id="185373at2759"/>
<evidence type="ECO:0008006" key="5">
    <source>
        <dbReference type="Google" id="ProtNLM"/>
    </source>
</evidence>
<keyword evidence="4" id="KW-1185">Reference proteome</keyword>
<evidence type="ECO:0000256" key="1">
    <source>
        <dbReference type="ARBA" id="ARBA00022737"/>
    </source>
</evidence>
<dbReference type="InterPro" id="IPR050667">
    <property type="entry name" value="PPR-containing_protein"/>
</dbReference>
<dbReference type="EMBL" id="CAJVOS010000049">
    <property type="protein sequence ID" value="CAG8212006.1"/>
    <property type="molecule type" value="Genomic_DNA"/>
</dbReference>
<dbReference type="PANTHER" id="PTHR47939">
    <property type="entry name" value="MEMBRANE-ASSOCIATED SALT-INDUCIBLE PROTEIN-LIKE"/>
    <property type="match status" value="1"/>
</dbReference>